<evidence type="ECO:0000313" key="3">
    <source>
        <dbReference type="Proteomes" id="UP001459277"/>
    </source>
</evidence>
<name>A0AAW2DEV0_9ROSI</name>
<protein>
    <submittedName>
        <fullName evidence="2">Uncharacterized protein</fullName>
    </submittedName>
</protein>
<feature type="region of interest" description="Disordered" evidence="1">
    <location>
        <begin position="162"/>
        <end position="208"/>
    </location>
</feature>
<gene>
    <name evidence="2" type="ORF">SO802_010670</name>
</gene>
<feature type="compositionally biased region" description="Basic and acidic residues" evidence="1">
    <location>
        <begin position="166"/>
        <end position="176"/>
    </location>
</feature>
<evidence type="ECO:0000313" key="2">
    <source>
        <dbReference type="EMBL" id="KAL0009168.1"/>
    </source>
</evidence>
<dbReference type="EMBL" id="JAZDWU010000003">
    <property type="protein sequence ID" value="KAL0009168.1"/>
    <property type="molecule type" value="Genomic_DNA"/>
</dbReference>
<keyword evidence="3" id="KW-1185">Reference proteome</keyword>
<organism evidence="2 3">
    <name type="scientific">Lithocarpus litseifolius</name>
    <dbReference type="NCBI Taxonomy" id="425828"/>
    <lineage>
        <taxon>Eukaryota</taxon>
        <taxon>Viridiplantae</taxon>
        <taxon>Streptophyta</taxon>
        <taxon>Embryophyta</taxon>
        <taxon>Tracheophyta</taxon>
        <taxon>Spermatophyta</taxon>
        <taxon>Magnoliopsida</taxon>
        <taxon>eudicotyledons</taxon>
        <taxon>Gunneridae</taxon>
        <taxon>Pentapetalae</taxon>
        <taxon>rosids</taxon>
        <taxon>fabids</taxon>
        <taxon>Fagales</taxon>
        <taxon>Fagaceae</taxon>
        <taxon>Lithocarpus</taxon>
    </lineage>
</organism>
<proteinExistence type="predicted"/>
<reference evidence="2 3" key="1">
    <citation type="submission" date="2024-01" db="EMBL/GenBank/DDBJ databases">
        <title>A telomere-to-telomere, gap-free genome of sweet tea (Lithocarpus litseifolius).</title>
        <authorList>
            <person name="Zhou J."/>
        </authorList>
    </citation>
    <scope>NUCLEOTIDE SEQUENCE [LARGE SCALE GENOMIC DNA]</scope>
    <source>
        <strain evidence="2">Zhou-2022a</strain>
        <tissue evidence="2">Leaf</tissue>
    </source>
</reference>
<accession>A0AAW2DEV0</accession>
<feature type="region of interest" description="Disordered" evidence="1">
    <location>
        <begin position="18"/>
        <end position="74"/>
    </location>
</feature>
<sequence length="339" mass="36525">MGVKQIINFILPVMDTKSLEGGSSVQSSDGVVETYRGGRVAGEREADGDGAEESGSDESLTRGDDALETNARPEITKEQEAFILKVTEIPLEERKCRDLIIPDALHAYCGGPEPTEEARRLKISPAKLKVQIRNAAPRKKEEGRGKEKEGASLSLPKVIIKGAPKRKGDEIEDRPSKKQIVTPGEHPTKPLSPKHGARKRLMSAHGPVGQEAERRLLTHKGYALEMLESIFREKDADLCVNQSVGELGDSGLFDLARVSMDEPLPSTPVGDTIFVDDDDLSGFGMHSRGDGVVLAQPALDKSVAPSILSADPPSFEGFLARKVQDPSKGDEVVPDAPAP</sequence>
<dbReference type="Proteomes" id="UP001459277">
    <property type="component" value="Unassembled WGS sequence"/>
</dbReference>
<dbReference type="AlphaFoldDB" id="A0AAW2DEV0"/>
<comment type="caution">
    <text evidence="2">The sequence shown here is derived from an EMBL/GenBank/DDBJ whole genome shotgun (WGS) entry which is preliminary data.</text>
</comment>
<evidence type="ECO:0000256" key="1">
    <source>
        <dbReference type="SAM" id="MobiDB-lite"/>
    </source>
</evidence>
<feature type="compositionally biased region" description="Low complexity" evidence="1">
    <location>
        <begin position="21"/>
        <end position="32"/>
    </location>
</feature>